<dbReference type="Proteomes" id="UP000004810">
    <property type="component" value="Unassembled WGS sequence"/>
</dbReference>
<evidence type="ECO:0000313" key="3">
    <source>
        <dbReference type="Proteomes" id="UP000004810"/>
    </source>
</evidence>
<organism evidence="2 3">
    <name type="scientific">Wuchereria bancrofti</name>
    <dbReference type="NCBI Taxonomy" id="6293"/>
    <lineage>
        <taxon>Eukaryota</taxon>
        <taxon>Metazoa</taxon>
        <taxon>Ecdysozoa</taxon>
        <taxon>Nematoda</taxon>
        <taxon>Chromadorea</taxon>
        <taxon>Rhabditida</taxon>
        <taxon>Spirurina</taxon>
        <taxon>Spiruromorpha</taxon>
        <taxon>Filarioidea</taxon>
        <taxon>Onchocercidae</taxon>
        <taxon>Wuchereria</taxon>
    </lineage>
</organism>
<feature type="region of interest" description="Disordered" evidence="1">
    <location>
        <begin position="1"/>
        <end position="59"/>
    </location>
</feature>
<dbReference type="AlphaFoldDB" id="J9DKL0"/>
<gene>
    <name evidence="2" type="ORF">WUBG_18952</name>
</gene>
<sequence>MVENISIGQVPGFCKTLQGNDEDEKQETEPPKKRRERKPKPKAGHTPKKDIGKNDLSGNSDEVCIWSLLHLQ</sequence>
<reference evidence="3" key="1">
    <citation type="submission" date="2012-08" db="EMBL/GenBank/DDBJ databases">
        <title>The Genome Sequence of Wuchereria bancrofti.</title>
        <authorList>
            <person name="Nutman T.B."/>
            <person name="Fink D.L."/>
            <person name="Russ C."/>
            <person name="Young S."/>
            <person name="Zeng Q."/>
            <person name="Koehrsen M."/>
            <person name="Alvarado L."/>
            <person name="Berlin A."/>
            <person name="Chapman S.B."/>
            <person name="Chen Z."/>
            <person name="Freedman E."/>
            <person name="Gellesch M."/>
            <person name="Goldberg J."/>
            <person name="Griggs A."/>
            <person name="Gujja S."/>
            <person name="Heilman E.R."/>
            <person name="Heiman D."/>
            <person name="Hepburn T."/>
            <person name="Howarth C."/>
            <person name="Jen D."/>
            <person name="Larson L."/>
            <person name="Lewis B."/>
            <person name="Mehta T."/>
            <person name="Park D."/>
            <person name="Pearson M."/>
            <person name="Roberts A."/>
            <person name="Saif S."/>
            <person name="Shea T."/>
            <person name="Shenoy N."/>
            <person name="Sisk P."/>
            <person name="Stolte C."/>
            <person name="Sykes S."/>
            <person name="Walk T."/>
            <person name="White J."/>
            <person name="Yandava C."/>
            <person name="Haas B."/>
            <person name="Henn M.R."/>
            <person name="Nusbaum C."/>
            <person name="Birren B."/>
        </authorList>
    </citation>
    <scope>NUCLEOTIDE SEQUENCE [LARGE SCALE GENOMIC DNA]</scope>
    <source>
        <strain evidence="3">NA</strain>
    </source>
</reference>
<evidence type="ECO:0000256" key="1">
    <source>
        <dbReference type="SAM" id="MobiDB-lite"/>
    </source>
</evidence>
<comment type="caution">
    <text evidence="2">The sequence shown here is derived from an EMBL/GenBank/DDBJ whole genome shotgun (WGS) entry which is preliminary data.</text>
</comment>
<protein>
    <submittedName>
        <fullName evidence="2">Uncharacterized protein</fullName>
    </submittedName>
</protein>
<feature type="compositionally biased region" description="Basic residues" evidence="1">
    <location>
        <begin position="32"/>
        <end position="46"/>
    </location>
</feature>
<name>J9DKL0_WUCBA</name>
<dbReference type="EMBL" id="ADBV01023368">
    <property type="protein sequence ID" value="EJW70143.1"/>
    <property type="molecule type" value="Genomic_DNA"/>
</dbReference>
<proteinExistence type="predicted"/>
<evidence type="ECO:0000313" key="2">
    <source>
        <dbReference type="EMBL" id="EJW70143.1"/>
    </source>
</evidence>
<accession>J9DKL0</accession>